<comment type="caution">
    <text evidence="1">The sequence shown here is derived from an EMBL/GenBank/DDBJ whole genome shotgun (WGS) entry which is preliminary data.</text>
</comment>
<dbReference type="RefSeq" id="XP_064681983.1">
    <property type="nucleotide sequence ID" value="XM_064829481.1"/>
</dbReference>
<proteinExistence type="predicted"/>
<evidence type="ECO:0000313" key="2">
    <source>
        <dbReference type="Proteomes" id="UP001304243"/>
    </source>
</evidence>
<sequence length="121" mass="12679">MAISLLSSRASLLHDLVISGYYIGVARVDSFGPVAFLKVESEMCRSLPAVLQLILAGKLLMETSKIAIEQYKDQVVVDKKGITSGCIIPNFTSAPTAAAAAAAAGAKRRKKSLVGSSSQLP</sequence>
<name>A0AAN7I0P2_9FUNG</name>
<keyword evidence="2" id="KW-1185">Reference proteome</keyword>
<reference evidence="1 2" key="1">
    <citation type="submission" date="2022-11" db="EMBL/GenBank/DDBJ databases">
        <title>Mucor velutinosus strain NIH1002 WGS.</title>
        <authorList>
            <person name="Subramanian P."/>
            <person name="Mullikin J.C."/>
            <person name="Segre J.A."/>
            <person name="Zelazny A.M."/>
        </authorList>
    </citation>
    <scope>NUCLEOTIDE SEQUENCE [LARGE SCALE GENOMIC DNA]</scope>
    <source>
        <strain evidence="1 2">NIH1002</strain>
    </source>
</reference>
<accession>A0AAN7I0P2</accession>
<dbReference type="Proteomes" id="UP001304243">
    <property type="component" value="Unassembled WGS sequence"/>
</dbReference>
<organism evidence="1 2">
    <name type="scientific">Mucor velutinosus</name>
    <dbReference type="NCBI Taxonomy" id="708070"/>
    <lineage>
        <taxon>Eukaryota</taxon>
        <taxon>Fungi</taxon>
        <taxon>Fungi incertae sedis</taxon>
        <taxon>Mucoromycota</taxon>
        <taxon>Mucoromycotina</taxon>
        <taxon>Mucoromycetes</taxon>
        <taxon>Mucorales</taxon>
        <taxon>Mucorineae</taxon>
        <taxon>Mucoraceae</taxon>
        <taxon>Mucor</taxon>
    </lineage>
</organism>
<dbReference type="AlphaFoldDB" id="A0AAN7I0P2"/>
<gene>
    <name evidence="1" type="primary">GAT1_4</name>
    <name evidence="1" type="ORF">ATC70_010261</name>
</gene>
<evidence type="ECO:0000313" key="1">
    <source>
        <dbReference type="EMBL" id="KAK4515317.1"/>
    </source>
</evidence>
<dbReference type="GeneID" id="89953947"/>
<dbReference type="EMBL" id="JASEJX010000014">
    <property type="protein sequence ID" value="KAK4515317.1"/>
    <property type="molecule type" value="Genomic_DNA"/>
</dbReference>
<protein>
    <submittedName>
        <fullName evidence="1">Sodium- and chloride-dependent GABA transporter 1</fullName>
    </submittedName>
</protein>